<proteinExistence type="predicted"/>
<dbReference type="RefSeq" id="WP_377316493.1">
    <property type="nucleotide sequence ID" value="NZ_JBHUIY010000020.1"/>
</dbReference>
<evidence type="ECO:0000313" key="1">
    <source>
        <dbReference type="EMBL" id="MFD2234356.1"/>
    </source>
</evidence>
<reference evidence="2" key="1">
    <citation type="journal article" date="2019" name="Int. J. Syst. Evol. Microbiol.">
        <title>The Global Catalogue of Microorganisms (GCM) 10K type strain sequencing project: providing services to taxonomists for standard genome sequencing and annotation.</title>
        <authorList>
            <consortium name="The Broad Institute Genomics Platform"/>
            <consortium name="The Broad Institute Genome Sequencing Center for Infectious Disease"/>
            <person name="Wu L."/>
            <person name="Ma J."/>
        </authorList>
    </citation>
    <scope>NUCLEOTIDE SEQUENCE [LARGE SCALE GENOMIC DNA]</scope>
    <source>
        <strain evidence="2">KCTC 15012</strain>
    </source>
</reference>
<name>A0ABW5CCC8_9PROT</name>
<sequence length="344" mass="39348">MYDDDGLKPINDSDMDSLFVLPLSIIPLQTPALQSARLIKNVRLRSVVEIFSDVQTGSGQVEVEALPAMFGWPADQVHPDLMVLRRLALLPSYDVYSLRISLREHGIAVNDFAALKLSPEKSAELTRYMIMFTRPLMKMIYSGEDIQIESYDDLLKLFRDPDVKKARQRLMTMAESLNIDVFDVPRFLEDYGDTFMSLSYFRHCLDRLEPYFSACVDSLSPIRSHFQLKQNVNLMKTCDMIEEVINSMSASITGRLEVFEKRTGEMWENINQDEFRAIRTMVERYHVTIGAALCGLTVKMSAFARMFPRPNSGGPIKRADFMMTEMIQGIELIRDVEKHGVSEA</sequence>
<comment type="caution">
    <text evidence="1">The sequence shown here is derived from an EMBL/GenBank/DDBJ whole genome shotgun (WGS) entry which is preliminary data.</text>
</comment>
<organism evidence="1 2">
    <name type="scientific">Phaeospirillum tilakii</name>
    <dbReference type="NCBI Taxonomy" id="741673"/>
    <lineage>
        <taxon>Bacteria</taxon>
        <taxon>Pseudomonadati</taxon>
        <taxon>Pseudomonadota</taxon>
        <taxon>Alphaproteobacteria</taxon>
        <taxon>Rhodospirillales</taxon>
        <taxon>Rhodospirillaceae</taxon>
        <taxon>Phaeospirillum</taxon>
    </lineage>
</organism>
<dbReference type="Proteomes" id="UP001597296">
    <property type="component" value="Unassembled WGS sequence"/>
</dbReference>
<keyword evidence="2" id="KW-1185">Reference proteome</keyword>
<protein>
    <submittedName>
        <fullName evidence="1">Uncharacterized protein</fullName>
    </submittedName>
</protein>
<accession>A0ABW5CCC8</accession>
<dbReference type="EMBL" id="JBHUIY010000020">
    <property type="protein sequence ID" value="MFD2234356.1"/>
    <property type="molecule type" value="Genomic_DNA"/>
</dbReference>
<evidence type="ECO:0000313" key="2">
    <source>
        <dbReference type="Proteomes" id="UP001597296"/>
    </source>
</evidence>
<gene>
    <name evidence="1" type="ORF">ACFSNB_11120</name>
</gene>